<dbReference type="PANTHER" id="PTHR43071">
    <property type="entry name" value="2-AMINO-4-HYDROXY-6-HYDROXYMETHYLDIHYDROPTERIDINE PYROPHOSPHOKINASE"/>
    <property type="match status" value="1"/>
</dbReference>
<organism evidence="11 12">
    <name type="scientific">Candidatus Ornithomonoglobus merdipullorum</name>
    <dbReference type="NCBI Taxonomy" id="2840895"/>
    <lineage>
        <taxon>Bacteria</taxon>
        <taxon>Bacillati</taxon>
        <taxon>Bacillota</taxon>
        <taxon>Clostridia</taxon>
        <taxon>Candidatus Ornithomonoglobus</taxon>
    </lineage>
</organism>
<gene>
    <name evidence="11" type="primary">folK</name>
    <name evidence="11" type="ORF">IAA61_10610</name>
</gene>
<comment type="catalytic activity">
    <reaction evidence="1">
        <text>6-hydroxymethyl-7,8-dihydropterin + ATP = (7,8-dihydropterin-6-yl)methyl diphosphate + AMP + H(+)</text>
        <dbReference type="Rhea" id="RHEA:11412"/>
        <dbReference type="ChEBI" id="CHEBI:15378"/>
        <dbReference type="ChEBI" id="CHEBI:30616"/>
        <dbReference type="ChEBI" id="CHEBI:44841"/>
        <dbReference type="ChEBI" id="CHEBI:72950"/>
        <dbReference type="ChEBI" id="CHEBI:456215"/>
        <dbReference type="EC" id="2.7.6.3"/>
    </reaction>
</comment>
<dbReference type="NCBIfam" id="TIGR00526">
    <property type="entry name" value="folB_dom"/>
    <property type="match status" value="1"/>
</dbReference>
<evidence type="ECO:0000313" key="11">
    <source>
        <dbReference type="EMBL" id="HIU58242.1"/>
    </source>
</evidence>
<dbReference type="NCBIfam" id="TIGR01498">
    <property type="entry name" value="folK"/>
    <property type="match status" value="1"/>
</dbReference>
<sequence length="273" mass="30903">MDDCIMIDNLVVFANHGVYKEEKTMGQRFVISMKLYADLYPAAKSDDLTKALNYAEICSFVTKFTQTHRCCLIEAAAVNIADALLKGYPAIDRVEITLKKPWAPIGLPLDQAAVHLTRSRHRAYIGIGSNLGDKKGYLDLAVRSLDEDENCIVRRVSDYIVTKPVGEVEQDDFLNGCIELDTLYTPHELLDRLHEIENAAGRTRDIHWGPRTLDLDILLYDSEMIHDETLTIPHPEMHKRTFVLEPLSQIAPFAKNPVLNKCAATLLERIKQQ</sequence>
<name>A0A9D1MDW1_9FIRM</name>
<dbReference type="GO" id="GO:0005524">
    <property type="term" value="F:ATP binding"/>
    <property type="evidence" value="ECO:0007669"/>
    <property type="project" value="UniProtKB-KW"/>
</dbReference>
<dbReference type="Gene3D" id="3.30.1130.10">
    <property type="match status" value="1"/>
</dbReference>
<keyword evidence="8 9" id="KW-0289">Folate biosynthesis</keyword>
<keyword evidence="7" id="KW-0067">ATP-binding</keyword>
<reference evidence="11" key="1">
    <citation type="submission" date="2020-10" db="EMBL/GenBank/DDBJ databases">
        <authorList>
            <person name="Gilroy R."/>
        </authorList>
    </citation>
    <scope>NUCLEOTIDE SEQUENCE</scope>
    <source>
        <strain evidence="11">USAMLcec3-3695</strain>
    </source>
</reference>
<dbReference type="GO" id="GO:0046654">
    <property type="term" value="P:tetrahydrofolate biosynthetic process"/>
    <property type="evidence" value="ECO:0007669"/>
    <property type="project" value="UniProtKB-UniRule"/>
</dbReference>
<keyword evidence="6" id="KW-0418">Kinase</keyword>
<dbReference type="Pfam" id="PF01288">
    <property type="entry name" value="HPPK"/>
    <property type="match status" value="1"/>
</dbReference>
<evidence type="ECO:0000259" key="10">
    <source>
        <dbReference type="PROSITE" id="PS00794"/>
    </source>
</evidence>
<comment type="similarity">
    <text evidence="9">Belongs to the DHNA family.</text>
</comment>
<comment type="catalytic activity">
    <reaction evidence="9">
        <text>7,8-dihydroneopterin = 6-hydroxymethyl-7,8-dihydropterin + glycolaldehyde</text>
        <dbReference type="Rhea" id="RHEA:10540"/>
        <dbReference type="ChEBI" id="CHEBI:17001"/>
        <dbReference type="ChEBI" id="CHEBI:17071"/>
        <dbReference type="ChEBI" id="CHEBI:44841"/>
        <dbReference type="EC" id="4.1.2.25"/>
    </reaction>
</comment>
<dbReference type="GO" id="GO:0003848">
    <property type="term" value="F:2-amino-4-hydroxy-6-hydroxymethyldihydropteridine diphosphokinase activity"/>
    <property type="evidence" value="ECO:0007669"/>
    <property type="project" value="UniProtKB-EC"/>
</dbReference>
<dbReference type="GO" id="GO:0004150">
    <property type="term" value="F:dihydroneopterin aldolase activity"/>
    <property type="evidence" value="ECO:0007669"/>
    <property type="project" value="UniProtKB-UniRule"/>
</dbReference>
<evidence type="ECO:0000256" key="2">
    <source>
        <dbReference type="ARBA" id="ARBA00005051"/>
    </source>
</evidence>
<accession>A0A9D1MDW1</accession>
<comment type="pathway">
    <text evidence="9">Cofactor biosynthesis; tetrahydrofolate biosynthesis; 2-amino-4-hydroxy-6-hydroxymethyl-7,8-dihydropteridine diphosphate from 7,8-dihydroneopterin triphosphate: step 3/4.</text>
</comment>
<dbReference type="EC" id="4.1.2.25" evidence="9"/>
<dbReference type="SMART" id="SM00905">
    <property type="entry name" value="FolB"/>
    <property type="match status" value="1"/>
</dbReference>
<dbReference type="CDD" id="cd00483">
    <property type="entry name" value="HPPK"/>
    <property type="match status" value="1"/>
</dbReference>
<dbReference type="Gene3D" id="3.30.70.560">
    <property type="entry name" value="7,8-Dihydro-6-hydroxymethylpterin-pyrophosphokinase HPPK"/>
    <property type="match status" value="1"/>
</dbReference>
<dbReference type="InterPro" id="IPR035907">
    <property type="entry name" value="Hppk_sf"/>
</dbReference>
<feature type="domain" description="7,8-dihydro-6-hydroxymethylpterin-pyrophosphokinase" evidence="10">
    <location>
        <begin position="207"/>
        <end position="218"/>
    </location>
</feature>
<keyword evidence="9" id="KW-0456">Lyase</keyword>
<dbReference type="InterPro" id="IPR043133">
    <property type="entry name" value="GTP-CH-I_C/QueF"/>
</dbReference>
<dbReference type="GO" id="GO:0016301">
    <property type="term" value="F:kinase activity"/>
    <property type="evidence" value="ECO:0007669"/>
    <property type="project" value="UniProtKB-KW"/>
</dbReference>
<dbReference type="CDD" id="cd00534">
    <property type="entry name" value="DHNA_DHNTPE"/>
    <property type="match status" value="1"/>
</dbReference>
<dbReference type="SUPFAM" id="SSF55083">
    <property type="entry name" value="6-hydroxymethyl-7,8-dihydropterin pyrophosphokinase, HPPK"/>
    <property type="match status" value="1"/>
</dbReference>
<dbReference type="PROSITE" id="PS00794">
    <property type="entry name" value="HPPK"/>
    <property type="match status" value="1"/>
</dbReference>
<dbReference type="InterPro" id="IPR006157">
    <property type="entry name" value="FolB_dom"/>
</dbReference>
<comment type="similarity">
    <text evidence="3">In the N-terminal section; belongs to the DHNA family.</text>
</comment>
<comment type="pathway">
    <text evidence="2">Cofactor biosynthesis; tetrahydrofolate biosynthesis; 2-amino-4-hydroxy-6-hydroxymethyl-7,8-dihydropteridine diphosphate from 7,8-dihydroneopterin triphosphate: step 4/4.</text>
</comment>
<evidence type="ECO:0000256" key="8">
    <source>
        <dbReference type="ARBA" id="ARBA00022909"/>
    </source>
</evidence>
<dbReference type="InterPro" id="IPR006156">
    <property type="entry name" value="Dihydroneopterin_aldolase"/>
</dbReference>
<evidence type="ECO:0000256" key="5">
    <source>
        <dbReference type="ARBA" id="ARBA00022741"/>
    </source>
</evidence>
<dbReference type="EMBL" id="DVNB01000108">
    <property type="protein sequence ID" value="HIU58242.1"/>
    <property type="molecule type" value="Genomic_DNA"/>
</dbReference>
<evidence type="ECO:0000256" key="6">
    <source>
        <dbReference type="ARBA" id="ARBA00022777"/>
    </source>
</evidence>
<keyword evidence="5" id="KW-0547">Nucleotide-binding</keyword>
<dbReference type="GO" id="GO:0046656">
    <property type="term" value="P:folic acid biosynthetic process"/>
    <property type="evidence" value="ECO:0007669"/>
    <property type="project" value="UniProtKB-UniRule"/>
</dbReference>
<dbReference type="Proteomes" id="UP000824109">
    <property type="component" value="Unassembled WGS sequence"/>
</dbReference>
<evidence type="ECO:0000256" key="3">
    <source>
        <dbReference type="ARBA" id="ARBA00009640"/>
    </source>
</evidence>
<dbReference type="Pfam" id="PF02152">
    <property type="entry name" value="FolB"/>
    <property type="match status" value="1"/>
</dbReference>
<dbReference type="EC" id="2.7.6.3" evidence="9"/>
<evidence type="ECO:0000256" key="7">
    <source>
        <dbReference type="ARBA" id="ARBA00022840"/>
    </source>
</evidence>
<evidence type="ECO:0000256" key="4">
    <source>
        <dbReference type="ARBA" id="ARBA00022679"/>
    </source>
</evidence>
<dbReference type="PANTHER" id="PTHR43071:SF1">
    <property type="entry name" value="2-AMINO-4-HYDROXY-6-HYDROXYMETHYLDIHYDROPTERIDINE PYROPHOSPHOKINASE"/>
    <property type="match status" value="1"/>
</dbReference>
<protein>
    <recommendedName>
        <fullName evidence="9">Bifunctional folate synthesis protein</fullName>
    </recommendedName>
    <domain>
        <recommendedName>
            <fullName evidence="9">Dihydroneopterin aldolase</fullName>
            <shortName evidence="9">DHNA</shortName>
            <ecNumber evidence="9">4.1.2.25</ecNumber>
        </recommendedName>
        <alternativeName>
            <fullName evidence="9">7,8-dihydroneopterin aldolase</fullName>
        </alternativeName>
    </domain>
    <domain>
        <recommendedName>
            <fullName evidence="9">2-amino-4-hydroxy-6-hydroxymethyldihydropteridine pyrophosphokinase</fullName>
            <ecNumber evidence="9">2.7.6.3</ecNumber>
        </recommendedName>
        <alternativeName>
            <fullName evidence="9">6-hydroxymethyl-7,8-dihydropterin pyrophosphokinase</fullName>
            <shortName evidence="9">PPPK</shortName>
        </alternativeName>
        <alternativeName>
            <fullName evidence="9">7,8-dihydro-6-hydroxymethylpterin pyrophosphokinase</fullName>
            <shortName evidence="9">HPPK</shortName>
        </alternativeName>
    </domain>
</protein>
<dbReference type="AlphaFoldDB" id="A0A9D1MDW1"/>
<dbReference type="NCBIfam" id="TIGR00525">
    <property type="entry name" value="folB"/>
    <property type="match status" value="1"/>
</dbReference>
<reference evidence="11" key="2">
    <citation type="journal article" date="2021" name="PeerJ">
        <title>Extensive microbial diversity within the chicken gut microbiome revealed by metagenomics and culture.</title>
        <authorList>
            <person name="Gilroy R."/>
            <person name="Ravi A."/>
            <person name="Getino M."/>
            <person name="Pursley I."/>
            <person name="Horton D.L."/>
            <person name="Alikhan N.F."/>
            <person name="Baker D."/>
            <person name="Gharbi K."/>
            <person name="Hall N."/>
            <person name="Watson M."/>
            <person name="Adriaenssens E.M."/>
            <person name="Foster-Nyarko E."/>
            <person name="Jarju S."/>
            <person name="Secka A."/>
            <person name="Antonio M."/>
            <person name="Oren A."/>
            <person name="Chaudhuri R.R."/>
            <person name="La Ragione R."/>
            <person name="Hildebrand F."/>
            <person name="Pallen M.J."/>
        </authorList>
    </citation>
    <scope>NUCLEOTIDE SEQUENCE</scope>
    <source>
        <strain evidence="11">USAMLcec3-3695</strain>
    </source>
</reference>
<comment type="function">
    <text evidence="9">Catalyzes the conversion of 7,8-dihydroneopterin to 6-hydroxymethyl-7,8-dihydropterin.</text>
</comment>
<evidence type="ECO:0000256" key="9">
    <source>
        <dbReference type="RuleBase" id="RU362079"/>
    </source>
</evidence>
<keyword evidence="4 11" id="KW-0808">Transferase</keyword>
<dbReference type="SUPFAM" id="SSF55620">
    <property type="entry name" value="Tetrahydrobiopterin biosynthesis enzymes-like"/>
    <property type="match status" value="1"/>
</dbReference>
<evidence type="ECO:0000256" key="1">
    <source>
        <dbReference type="ARBA" id="ARBA00000198"/>
    </source>
</evidence>
<dbReference type="InterPro" id="IPR000550">
    <property type="entry name" value="Hppk"/>
</dbReference>
<comment type="caution">
    <text evidence="11">The sequence shown here is derived from an EMBL/GenBank/DDBJ whole genome shotgun (WGS) entry which is preliminary data.</text>
</comment>
<proteinExistence type="inferred from homology"/>
<evidence type="ECO:0000313" key="12">
    <source>
        <dbReference type="Proteomes" id="UP000824109"/>
    </source>
</evidence>